<dbReference type="InterPro" id="IPR029063">
    <property type="entry name" value="SAM-dependent_MTases_sf"/>
</dbReference>
<dbReference type="InterPro" id="IPR000682">
    <property type="entry name" value="PCMT"/>
</dbReference>
<evidence type="ECO:0000256" key="2">
    <source>
        <dbReference type="ARBA" id="ARBA00005369"/>
    </source>
</evidence>
<dbReference type="AlphaFoldDB" id="A0A1B0FKY9"/>
<keyword evidence="14" id="KW-1185">Reference proteome</keyword>
<dbReference type="PANTHER" id="PTHR11579">
    <property type="entry name" value="PROTEIN-L-ISOASPARTATE O-METHYLTRANSFERASE"/>
    <property type="match status" value="1"/>
</dbReference>
<evidence type="ECO:0000313" key="14">
    <source>
        <dbReference type="Proteomes" id="UP000092444"/>
    </source>
</evidence>
<reference evidence="13" key="1">
    <citation type="submission" date="2020-05" db="UniProtKB">
        <authorList>
            <consortium name="EnsemblMetazoa"/>
        </authorList>
    </citation>
    <scope>IDENTIFICATION</scope>
    <source>
        <strain evidence="13">Yale</strain>
    </source>
</reference>
<evidence type="ECO:0000256" key="8">
    <source>
        <dbReference type="ARBA" id="ARBA00022691"/>
    </source>
</evidence>
<dbReference type="GO" id="GO:0032259">
    <property type="term" value="P:methylation"/>
    <property type="evidence" value="ECO:0007669"/>
    <property type="project" value="UniProtKB-KW"/>
</dbReference>
<keyword evidence="6" id="KW-0489">Methyltransferase</keyword>
<dbReference type="EnsemblMetazoa" id="GMOY004517-RA">
    <property type="protein sequence ID" value="GMOY004517-PA"/>
    <property type="gene ID" value="GMOY004517"/>
</dbReference>
<organism evidence="13 14">
    <name type="scientific">Glossina morsitans morsitans</name>
    <name type="common">Savannah tsetse fly</name>
    <dbReference type="NCBI Taxonomy" id="37546"/>
    <lineage>
        <taxon>Eukaryota</taxon>
        <taxon>Metazoa</taxon>
        <taxon>Ecdysozoa</taxon>
        <taxon>Arthropoda</taxon>
        <taxon>Hexapoda</taxon>
        <taxon>Insecta</taxon>
        <taxon>Pterygota</taxon>
        <taxon>Neoptera</taxon>
        <taxon>Endopterygota</taxon>
        <taxon>Diptera</taxon>
        <taxon>Brachycera</taxon>
        <taxon>Muscomorpha</taxon>
        <taxon>Hippoboscoidea</taxon>
        <taxon>Glossinidae</taxon>
        <taxon>Glossina</taxon>
    </lineage>
</organism>
<dbReference type="SUPFAM" id="SSF53335">
    <property type="entry name" value="S-adenosyl-L-methionine-dependent methyltransferases"/>
    <property type="match status" value="1"/>
</dbReference>
<comment type="subunit">
    <text evidence="3">Monomer.</text>
</comment>
<evidence type="ECO:0000256" key="10">
    <source>
        <dbReference type="ARBA" id="ARBA00031350"/>
    </source>
</evidence>
<comment type="similarity">
    <text evidence="2">Belongs to the methyltransferase superfamily. L-isoaspartyl/D-aspartyl protein methyltransferase family.</text>
</comment>
<proteinExistence type="inferred from homology"/>
<comment type="subcellular location">
    <subcellularLocation>
        <location evidence="1">Cytoplasm</location>
        <location evidence="1">Cytosol</location>
    </subcellularLocation>
</comment>
<name>A0A1B0FKY9_GLOMM</name>
<evidence type="ECO:0000256" key="11">
    <source>
        <dbReference type="ARBA" id="ARBA00035815"/>
    </source>
</evidence>
<keyword evidence="7" id="KW-0808">Transferase</keyword>
<evidence type="ECO:0000256" key="7">
    <source>
        <dbReference type="ARBA" id="ARBA00022679"/>
    </source>
</evidence>
<dbReference type="GO" id="GO:0005829">
    <property type="term" value="C:cytosol"/>
    <property type="evidence" value="ECO:0007669"/>
    <property type="project" value="UniProtKB-SubCell"/>
</dbReference>
<dbReference type="PhylomeDB" id="A0A1B0FKY9"/>
<evidence type="ECO:0000313" key="13">
    <source>
        <dbReference type="EnsemblMetazoa" id="GMOY004517-PA"/>
    </source>
</evidence>
<evidence type="ECO:0000256" key="1">
    <source>
        <dbReference type="ARBA" id="ARBA00004514"/>
    </source>
</evidence>
<dbReference type="FunFam" id="3.40.50.150:FF:000235">
    <property type="entry name" value="Protein-L-isoaspartate O-methyltransferase"/>
    <property type="match status" value="1"/>
</dbReference>
<dbReference type="EMBL" id="CCAG010015458">
    <property type="status" value="NOT_ANNOTATED_CDS"/>
    <property type="molecule type" value="Genomic_DNA"/>
</dbReference>
<evidence type="ECO:0000256" key="9">
    <source>
        <dbReference type="ARBA" id="ARBA00031323"/>
    </source>
</evidence>
<evidence type="ECO:0000256" key="4">
    <source>
        <dbReference type="ARBA" id="ARBA00011890"/>
    </source>
</evidence>
<comment type="function">
    <text evidence="12">Initiates the repair of damaged proteins by catalyzing methyl esterification of L-isoaspartyl and D-aspartyl residues produced by spontaneous isomerization and racemization of L-aspartyl and L-asparaginyl residues in aging peptides and proteins.</text>
</comment>
<evidence type="ECO:0000256" key="5">
    <source>
        <dbReference type="ARBA" id="ARBA00022490"/>
    </source>
</evidence>
<dbReference type="PANTHER" id="PTHR11579:SF0">
    <property type="entry name" value="PROTEIN-L-ISOASPARTATE(D-ASPARTATE) O-METHYLTRANSFERASE"/>
    <property type="match status" value="1"/>
</dbReference>
<protein>
    <recommendedName>
        <fullName evidence="4">protein-L-isoaspartate(D-aspartate) O-methyltransferase</fullName>
        <ecNumber evidence="4">2.1.1.77</ecNumber>
    </recommendedName>
    <alternativeName>
        <fullName evidence="10">L-isoaspartyl protein carboxyl methyltransferase</fullName>
    </alternativeName>
    <alternativeName>
        <fullName evidence="9">Protein-beta-aspartate methyltransferase</fullName>
    </alternativeName>
</protein>
<dbReference type="Gene3D" id="3.40.50.150">
    <property type="entry name" value="Vaccinia Virus protein VP39"/>
    <property type="match status" value="1"/>
</dbReference>
<keyword evidence="5" id="KW-0963">Cytoplasm</keyword>
<evidence type="ECO:0000256" key="3">
    <source>
        <dbReference type="ARBA" id="ARBA00011245"/>
    </source>
</evidence>
<evidence type="ECO:0000256" key="12">
    <source>
        <dbReference type="ARBA" id="ARBA00054057"/>
    </source>
</evidence>
<dbReference type="Proteomes" id="UP000092444">
    <property type="component" value="Unassembled WGS sequence"/>
</dbReference>
<dbReference type="GO" id="GO:0006950">
    <property type="term" value="P:response to stress"/>
    <property type="evidence" value="ECO:0007669"/>
    <property type="project" value="UniProtKB-ARBA"/>
</dbReference>
<keyword evidence="8" id="KW-0949">S-adenosyl-L-methionine</keyword>
<dbReference type="GO" id="GO:0004719">
    <property type="term" value="F:protein-L-isoaspartate (D-aspartate) O-methyltransferase activity"/>
    <property type="evidence" value="ECO:0007669"/>
    <property type="project" value="UniProtKB-EC"/>
</dbReference>
<evidence type="ECO:0000256" key="6">
    <source>
        <dbReference type="ARBA" id="ARBA00022603"/>
    </source>
</evidence>
<dbReference type="NCBIfam" id="TIGR00080">
    <property type="entry name" value="pimt"/>
    <property type="match status" value="1"/>
</dbReference>
<comment type="catalytic activity">
    <reaction evidence="11">
        <text>[protein]-L-isoaspartate + S-adenosyl-L-methionine = [protein]-L-isoaspartate alpha-methyl ester + S-adenosyl-L-homocysteine</text>
        <dbReference type="Rhea" id="RHEA:12705"/>
        <dbReference type="Rhea" id="RHEA-COMP:12143"/>
        <dbReference type="Rhea" id="RHEA-COMP:12144"/>
        <dbReference type="ChEBI" id="CHEBI:57856"/>
        <dbReference type="ChEBI" id="CHEBI:59789"/>
        <dbReference type="ChEBI" id="CHEBI:90596"/>
        <dbReference type="ChEBI" id="CHEBI:90598"/>
        <dbReference type="EC" id="2.1.1.77"/>
    </reaction>
    <physiologicalReaction direction="left-to-right" evidence="11">
        <dbReference type="Rhea" id="RHEA:12706"/>
    </physiologicalReaction>
</comment>
<accession>A0A1B0FKY9</accession>
<sequence length="227" mass="25036">MSSLPAITNNVELIQQLKDYEIIRSQSVAIAMVNTDRRFYAPLNPYVNAPQSIGYGATISAPYMHAFAMEYLRNRMIPGCHVLDIGSGSGYLTACFWRFIQAQKKSDKTKVIGIEHNPALVEISRRNLDADDPEMLKSGSLIIVEGDGRKGYPQFAPYTAIHVGAAAAVTPQALLDQLAKGGRMIIPVGPEGGEQQMTQYDKRHDGTIRETAVMSVKYVPLTDLYRS</sequence>
<dbReference type="EC" id="2.1.1.77" evidence="4"/>
<dbReference type="CDD" id="cd02440">
    <property type="entry name" value="AdoMet_MTases"/>
    <property type="match status" value="1"/>
</dbReference>
<dbReference type="STRING" id="37546.A0A1B0FKY9"/>
<dbReference type="Pfam" id="PF01135">
    <property type="entry name" value="PCMT"/>
    <property type="match status" value="1"/>
</dbReference>